<proteinExistence type="predicted"/>
<gene>
    <name evidence="1" type="ORF">RDB_LOCUS187297</name>
</gene>
<dbReference type="EMBL" id="CAJMWT010008995">
    <property type="protein sequence ID" value="CAE6536439.1"/>
    <property type="molecule type" value="Genomic_DNA"/>
</dbReference>
<dbReference type="AlphaFoldDB" id="A0A8H3HQ07"/>
<dbReference type="Proteomes" id="UP000663843">
    <property type="component" value="Unassembled WGS sequence"/>
</dbReference>
<protein>
    <submittedName>
        <fullName evidence="1">Uncharacterized protein</fullName>
    </submittedName>
</protein>
<accession>A0A8H3HQ07</accession>
<evidence type="ECO:0000313" key="1">
    <source>
        <dbReference type="EMBL" id="CAE6536439.1"/>
    </source>
</evidence>
<reference evidence="1" key="1">
    <citation type="submission" date="2021-01" db="EMBL/GenBank/DDBJ databases">
        <authorList>
            <person name="Kaushik A."/>
        </authorList>
    </citation>
    <scope>NUCLEOTIDE SEQUENCE</scope>
    <source>
        <strain evidence="1">AG2-2IIIB</strain>
    </source>
</reference>
<comment type="caution">
    <text evidence="1">The sequence shown here is derived from an EMBL/GenBank/DDBJ whole genome shotgun (WGS) entry which is preliminary data.</text>
</comment>
<evidence type="ECO:0000313" key="2">
    <source>
        <dbReference type="Proteomes" id="UP000663843"/>
    </source>
</evidence>
<name>A0A8H3HQ07_9AGAM</name>
<organism evidence="1 2">
    <name type="scientific">Rhizoctonia solani</name>
    <dbReference type="NCBI Taxonomy" id="456999"/>
    <lineage>
        <taxon>Eukaryota</taxon>
        <taxon>Fungi</taxon>
        <taxon>Dikarya</taxon>
        <taxon>Basidiomycota</taxon>
        <taxon>Agaricomycotina</taxon>
        <taxon>Agaricomycetes</taxon>
        <taxon>Cantharellales</taxon>
        <taxon>Ceratobasidiaceae</taxon>
        <taxon>Rhizoctonia</taxon>
    </lineage>
</organism>
<sequence>MGGNLPTASTLPLGKCKTGEWYWNAKRKCVPENGVGPPPPPLPFADYKCPDYWYWGSDNYCIPPSMKMLGSYCPDKYKWNARLGACEREQ</sequence>